<proteinExistence type="predicted"/>
<dbReference type="PATRIC" id="fig|1280950.3.peg.1482"/>
<gene>
    <name evidence="2" type="ORF">HJO_07397</name>
</gene>
<name>A0A059FQG5_9PROT</name>
<dbReference type="EMBL" id="ARYK01000003">
    <property type="protein sequence ID" value="KCZ92761.1"/>
    <property type="molecule type" value="Genomic_DNA"/>
</dbReference>
<dbReference type="InterPro" id="IPR032789">
    <property type="entry name" value="T2SS-T3SS_pil_N"/>
</dbReference>
<feature type="domain" description="Pilus formation protein N-terminal" evidence="1">
    <location>
        <begin position="14"/>
        <end position="84"/>
    </location>
</feature>
<dbReference type="Pfam" id="PF13629">
    <property type="entry name" value="T2SS-T3SS_pil_N"/>
    <property type="match status" value="1"/>
</dbReference>
<dbReference type="AlphaFoldDB" id="A0A059FQG5"/>
<protein>
    <recommendedName>
        <fullName evidence="1">Pilus formation protein N-terminal domain-containing protein</fullName>
    </recommendedName>
</protein>
<evidence type="ECO:0000259" key="1">
    <source>
        <dbReference type="Pfam" id="PF13629"/>
    </source>
</evidence>
<sequence>MALTGSLLVAPAMAGQLSVEANKTVPVHIKGDAASIVLGNKNVADVAVHDEHLIFITGKSFGTTNLLIFNKAGDQIYSTEVVVTVNSSNLLTVNRSGQSFTYDCAPECRSIISTGDQTAYFESLMSQQRSLQTLNEGN</sequence>
<dbReference type="STRING" id="1280950.HJO_07397"/>
<dbReference type="eggNOG" id="COG4964">
    <property type="taxonomic scope" value="Bacteria"/>
</dbReference>
<comment type="caution">
    <text evidence="2">The sequence shown here is derived from an EMBL/GenBank/DDBJ whole genome shotgun (WGS) entry which is preliminary data.</text>
</comment>
<evidence type="ECO:0000313" key="3">
    <source>
        <dbReference type="Proteomes" id="UP000025171"/>
    </source>
</evidence>
<reference evidence="2 3" key="1">
    <citation type="journal article" date="2014" name="Antonie Van Leeuwenhoek">
        <title>Hyphomonas beringensis sp. nov. and Hyphomonas chukchiensis sp. nov., isolated from surface seawater of the Bering Sea and Chukchi Sea.</title>
        <authorList>
            <person name="Li C."/>
            <person name="Lai Q."/>
            <person name="Li G."/>
            <person name="Dong C."/>
            <person name="Wang J."/>
            <person name="Liao Y."/>
            <person name="Shao Z."/>
        </authorList>
    </citation>
    <scope>NUCLEOTIDE SEQUENCE [LARGE SCALE GENOMIC DNA]</scope>
    <source>
        <strain evidence="2 3">MHS-2</strain>
    </source>
</reference>
<accession>A0A059FQG5</accession>
<organism evidence="2 3">
    <name type="scientific">Hyphomonas johnsonii MHS-2</name>
    <dbReference type="NCBI Taxonomy" id="1280950"/>
    <lineage>
        <taxon>Bacteria</taxon>
        <taxon>Pseudomonadati</taxon>
        <taxon>Pseudomonadota</taxon>
        <taxon>Alphaproteobacteria</taxon>
        <taxon>Hyphomonadales</taxon>
        <taxon>Hyphomonadaceae</taxon>
        <taxon>Hyphomonas</taxon>
    </lineage>
</organism>
<evidence type="ECO:0000313" key="2">
    <source>
        <dbReference type="EMBL" id="KCZ92761.1"/>
    </source>
</evidence>
<keyword evidence="3" id="KW-1185">Reference proteome</keyword>
<dbReference type="Proteomes" id="UP000025171">
    <property type="component" value="Unassembled WGS sequence"/>
</dbReference>